<dbReference type="AlphaFoldDB" id="A0A9Q1BC11"/>
<sequence length="255" mass="29145">MDIKSMLIVLTVYCFERICFKRVVKRLRKLYRMIIQLTLLASVLVCYGDSYATNGRSSSIQEIGSLDESESEVYTCSKKCEFGYNDDCSCKGECEEEQNFDECEVMHITELIASPKKAKRLFSFNTATRSCEPVLRYCSQTKANKFSSKRKCNKYCGGDNKGCYNDGNWYYDGEQMDTIGCCHCWNGVMACQSCDIFGQSESEIYICFNTCEYGHNDDCSCKGEEVVDREESKTMGNEGDERVMTILRKVVRCLV</sequence>
<gene>
    <name evidence="1" type="ORF">HOLleu_41321</name>
</gene>
<dbReference type="OrthoDB" id="10613978at2759"/>
<organism evidence="1 2">
    <name type="scientific">Holothuria leucospilota</name>
    <name type="common">Black long sea cucumber</name>
    <name type="synonym">Mertensiothuria leucospilota</name>
    <dbReference type="NCBI Taxonomy" id="206669"/>
    <lineage>
        <taxon>Eukaryota</taxon>
        <taxon>Metazoa</taxon>
        <taxon>Echinodermata</taxon>
        <taxon>Eleutherozoa</taxon>
        <taxon>Echinozoa</taxon>
        <taxon>Holothuroidea</taxon>
        <taxon>Aspidochirotacea</taxon>
        <taxon>Aspidochirotida</taxon>
        <taxon>Holothuriidae</taxon>
        <taxon>Holothuria</taxon>
    </lineage>
</organism>
<reference evidence="1" key="1">
    <citation type="submission" date="2021-10" db="EMBL/GenBank/DDBJ databases">
        <title>Tropical sea cucumber genome reveals ecological adaptation and Cuvierian tubules defense mechanism.</title>
        <authorList>
            <person name="Chen T."/>
        </authorList>
    </citation>
    <scope>NUCLEOTIDE SEQUENCE</scope>
    <source>
        <strain evidence="1">Nanhai2018</strain>
        <tissue evidence="1">Muscle</tissue>
    </source>
</reference>
<dbReference type="Proteomes" id="UP001152320">
    <property type="component" value="Chromosome 23"/>
</dbReference>
<proteinExistence type="predicted"/>
<comment type="caution">
    <text evidence="1">The sequence shown here is derived from an EMBL/GenBank/DDBJ whole genome shotgun (WGS) entry which is preliminary data.</text>
</comment>
<name>A0A9Q1BC11_HOLLE</name>
<dbReference type="EMBL" id="JAIZAY010000023">
    <property type="protein sequence ID" value="KAJ8019654.1"/>
    <property type="molecule type" value="Genomic_DNA"/>
</dbReference>
<accession>A0A9Q1BC11</accession>
<protein>
    <submittedName>
        <fullName evidence="1">Uncharacterized protein</fullName>
    </submittedName>
</protein>
<evidence type="ECO:0000313" key="2">
    <source>
        <dbReference type="Proteomes" id="UP001152320"/>
    </source>
</evidence>
<evidence type="ECO:0000313" key="1">
    <source>
        <dbReference type="EMBL" id="KAJ8019654.1"/>
    </source>
</evidence>
<keyword evidence="2" id="KW-1185">Reference proteome</keyword>